<gene>
    <name evidence="9" type="ORF">H8792_006845</name>
</gene>
<keyword evidence="10" id="KW-1185">Reference proteome</keyword>
<reference evidence="9 10" key="1">
    <citation type="submission" date="2020-06" db="EMBL/GenBank/DDBJ databases">
        <authorList>
            <person name="Scott K."/>
        </authorList>
    </citation>
    <scope>NUCLEOTIDE SEQUENCE [LARGE SCALE GENOMIC DNA]</scope>
    <source>
        <strain evidence="9 10">HH1</strain>
    </source>
</reference>
<comment type="similarity">
    <text evidence="2 7">Belongs to the ExbD/TolR family.</text>
</comment>
<evidence type="ECO:0000256" key="7">
    <source>
        <dbReference type="RuleBase" id="RU003879"/>
    </source>
</evidence>
<keyword evidence="7" id="KW-0653">Protein transport</keyword>
<keyword evidence="5 8" id="KW-1133">Transmembrane helix</keyword>
<accession>A0ABS0BW69</accession>
<organism evidence="9 10">
    <name type="scientific">Thiomicrorhabdus heinhorstiae</name>
    <dbReference type="NCBI Taxonomy" id="2748010"/>
    <lineage>
        <taxon>Bacteria</taxon>
        <taxon>Pseudomonadati</taxon>
        <taxon>Pseudomonadota</taxon>
        <taxon>Gammaproteobacteria</taxon>
        <taxon>Thiotrichales</taxon>
        <taxon>Piscirickettsiaceae</taxon>
        <taxon>Thiomicrorhabdus</taxon>
    </lineage>
</organism>
<reference evidence="9 10" key="2">
    <citation type="submission" date="2020-11" db="EMBL/GenBank/DDBJ databases">
        <title>Sulfur oxidizing isolate from Hospital Hole Sinkhole.</title>
        <authorList>
            <person name="Scott K.M."/>
        </authorList>
    </citation>
    <scope>NUCLEOTIDE SEQUENCE [LARGE SCALE GENOMIC DNA]</scope>
    <source>
        <strain evidence="9 10">HH1</strain>
    </source>
</reference>
<protein>
    <submittedName>
        <fullName evidence="9">Biopolymer transporter ExbD</fullName>
    </submittedName>
</protein>
<proteinExistence type="inferred from homology"/>
<dbReference type="Pfam" id="PF02472">
    <property type="entry name" value="ExbD"/>
    <property type="match status" value="1"/>
</dbReference>
<dbReference type="Proteomes" id="UP001193680">
    <property type="component" value="Unassembled WGS sequence"/>
</dbReference>
<sequence length="139" mass="16054">MHSTLEFKSRKKRIGLTALIDVVFIILMFFMLSSSFVRWTEFPIEIDTTNESAASSQISDEAFLYLQSDGSLNRFPDSWSWQHFTAFRKEDSLSFDRQQTVQLKVDPQCELQTILQAMEFLRLQGLSQIRLGGMATDES</sequence>
<dbReference type="EMBL" id="JACBGI020000010">
    <property type="protein sequence ID" value="MBF6058057.1"/>
    <property type="molecule type" value="Genomic_DNA"/>
</dbReference>
<evidence type="ECO:0000256" key="5">
    <source>
        <dbReference type="ARBA" id="ARBA00022989"/>
    </source>
</evidence>
<evidence type="ECO:0000256" key="6">
    <source>
        <dbReference type="ARBA" id="ARBA00023136"/>
    </source>
</evidence>
<feature type="transmembrane region" description="Helical" evidence="8">
    <location>
        <begin position="14"/>
        <end position="32"/>
    </location>
</feature>
<keyword evidence="6 8" id="KW-0472">Membrane</keyword>
<dbReference type="InterPro" id="IPR003400">
    <property type="entry name" value="ExbD"/>
</dbReference>
<dbReference type="PANTHER" id="PTHR30558">
    <property type="entry name" value="EXBD MEMBRANE COMPONENT OF PMF-DRIVEN MACROMOLECULE IMPORT SYSTEM"/>
    <property type="match status" value="1"/>
</dbReference>
<comment type="caution">
    <text evidence="9">The sequence shown here is derived from an EMBL/GenBank/DDBJ whole genome shotgun (WGS) entry which is preliminary data.</text>
</comment>
<keyword evidence="4 7" id="KW-0812">Transmembrane</keyword>
<evidence type="ECO:0000256" key="8">
    <source>
        <dbReference type="SAM" id="Phobius"/>
    </source>
</evidence>
<keyword evidence="3" id="KW-1003">Cell membrane</keyword>
<evidence type="ECO:0000256" key="2">
    <source>
        <dbReference type="ARBA" id="ARBA00005811"/>
    </source>
</evidence>
<keyword evidence="7" id="KW-0813">Transport</keyword>
<evidence type="ECO:0000313" key="9">
    <source>
        <dbReference type="EMBL" id="MBF6058057.1"/>
    </source>
</evidence>
<evidence type="ECO:0000256" key="4">
    <source>
        <dbReference type="ARBA" id="ARBA00022692"/>
    </source>
</evidence>
<name>A0ABS0BW69_9GAMM</name>
<dbReference type="RefSeq" id="WP_185978197.1">
    <property type="nucleotide sequence ID" value="NZ_JACBGI020000010.1"/>
</dbReference>
<comment type="subcellular location">
    <subcellularLocation>
        <location evidence="1">Cell membrane</location>
        <topology evidence="1">Single-pass membrane protein</topology>
    </subcellularLocation>
    <subcellularLocation>
        <location evidence="7">Cell membrane</location>
        <topology evidence="7">Single-pass type II membrane protein</topology>
    </subcellularLocation>
</comment>
<evidence type="ECO:0000313" key="10">
    <source>
        <dbReference type="Proteomes" id="UP001193680"/>
    </source>
</evidence>
<evidence type="ECO:0000256" key="3">
    <source>
        <dbReference type="ARBA" id="ARBA00022475"/>
    </source>
</evidence>
<evidence type="ECO:0000256" key="1">
    <source>
        <dbReference type="ARBA" id="ARBA00004162"/>
    </source>
</evidence>